<dbReference type="InterPro" id="IPR013766">
    <property type="entry name" value="Thioredoxin_domain"/>
</dbReference>
<comment type="caution">
    <text evidence="2">The sequence shown here is derived from an EMBL/GenBank/DDBJ whole genome shotgun (WGS) entry which is preliminary data.</text>
</comment>
<dbReference type="PANTHER" id="PTHR42852">
    <property type="entry name" value="THIOL:DISULFIDE INTERCHANGE PROTEIN DSBE"/>
    <property type="match status" value="1"/>
</dbReference>
<gene>
    <name evidence="2" type="ORF">GCM10010917_33840</name>
</gene>
<dbReference type="Pfam" id="PF08534">
    <property type="entry name" value="Redoxin"/>
    <property type="match status" value="1"/>
</dbReference>
<dbReference type="PROSITE" id="PS51352">
    <property type="entry name" value="THIOREDOXIN_2"/>
    <property type="match status" value="1"/>
</dbReference>
<dbReference type="SUPFAM" id="SSF52833">
    <property type="entry name" value="Thioredoxin-like"/>
    <property type="match status" value="1"/>
</dbReference>
<accession>A0ABQ1GLT4</accession>
<dbReference type="RefSeq" id="WP_094092646.1">
    <property type="nucleotide sequence ID" value="NZ_BMHF01000013.1"/>
</dbReference>
<dbReference type="Gene3D" id="3.40.30.10">
    <property type="entry name" value="Glutaredoxin"/>
    <property type="match status" value="1"/>
</dbReference>
<sequence length="191" mass="20728">MNSKRNRWIWGAISAAALILVVLGSQSLDKQGGISLNRSVSAAETTGQTLNQGRPAPDFNLKDTNGNAVSLADYKGEKVYVKFWASWCPICLAGLDEINQLSGQQHDYKVLTIVSPGYNGEQSEADFVNWFSKRGYDNMEVLLDEGGSLAKQFGVRGYPSSFYIGSDGVLAKSVPGHNPNDLIAQTIDSIH</sequence>
<dbReference type="CDD" id="cd02966">
    <property type="entry name" value="TlpA_like_family"/>
    <property type="match status" value="1"/>
</dbReference>
<evidence type="ECO:0000259" key="1">
    <source>
        <dbReference type="PROSITE" id="PS51352"/>
    </source>
</evidence>
<dbReference type="Proteomes" id="UP000609323">
    <property type="component" value="Unassembled WGS sequence"/>
</dbReference>
<dbReference type="InterPro" id="IPR050553">
    <property type="entry name" value="Thioredoxin_ResA/DsbE_sf"/>
</dbReference>
<evidence type="ECO:0000313" key="3">
    <source>
        <dbReference type="Proteomes" id="UP000609323"/>
    </source>
</evidence>
<feature type="domain" description="Thioredoxin" evidence="1">
    <location>
        <begin position="50"/>
        <end position="191"/>
    </location>
</feature>
<protein>
    <recommendedName>
        <fullName evidence="1">Thioredoxin domain-containing protein</fullName>
    </recommendedName>
</protein>
<reference evidence="3" key="1">
    <citation type="journal article" date="2019" name="Int. J. Syst. Evol. Microbiol.">
        <title>The Global Catalogue of Microorganisms (GCM) 10K type strain sequencing project: providing services to taxonomists for standard genome sequencing and annotation.</title>
        <authorList>
            <consortium name="The Broad Institute Genomics Platform"/>
            <consortium name="The Broad Institute Genome Sequencing Center for Infectious Disease"/>
            <person name="Wu L."/>
            <person name="Ma J."/>
        </authorList>
    </citation>
    <scope>NUCLEOTIDE SEQUENCE [LARGE SCALE GENOMIC DNA]</scope>
    <source>
        <strain evidence="3">CGMCC 1.15044</strain>
    </source>
</reference>
<proteinExistence type="predicted"/>
<organism evidence="2 3">
    <name type="scientific">Paenibacillus physcomitrellae</name>
    <dbReference type="NCBI Taxonomy" id="1619311"/>
    <lineage>
        <taxon>Bacteria</taxon>
        <taxon>Bacillati</taxon>
        <taxon>Bacillota</taxon>
        <taxon>Bacilli</taxon>
        <taxon>Bacillales</taxon>
        <taxon>Paenibacillaceae</taxon>
        <taxon>Paenibacillus</taxon>
    </lineage>
</organism>
<evidence type="ECO:0000313" key="2">
    <source>
        <dbReference type="EMBL" id="GGA45756.1"/>
    </source>
</evidence>
<dbReference type="InterPro" id="IPR036249">
    <property type="entry name" value="Thioredoxin-like_sf"/>
</dbReference>
<dbReference type="InterPro" id="IPR013740">
    <property type="entry name" value="Redoxin"/>
</dbReference>
<dbReference type="PANTHER" id="PTHR42852:SF16">
    <property type="entry name" value="THIOL:DISULFIDE INTERCHANGE PROTEIN TLPA"/>
    <property type="match status" value="1"/>
</dbReference>
<keyword evidence="3" id="KW-1185">Reference proteome</keyword>
<name>A0ABQ1GLT4_9BACL</name>
<dbReference type="EMBL" id="BMHF01000013">
    <property type="protein sequence ID" value="GGA45756.1"/>
    <property type="molecule type" value="Genomic_DNA"/>
</dbReference>